<evidence type="ECO:0000313" key="1">
    <source>
        <dbReference type="EMBL" id="ARN22578.1"/>
    </source>
</evidence>
<organism evidence="1 2">
    <name type="scientific">Piscinibacter gummiphilus</name>
    <dbReference type="NCBI Taxonomy" id="946333"/>
    <lineage>
        <taxon>Bacteria</taxon>
        <taxon>Pseudomonadati</taxon>
        <taxon>Pseudomonadota</taxon>
        <taxon>Betaproteobacteria</taxon>
        <taxon>Burkholderiales</taxon>
        <taxon>Sphaerotilaceae</taxon>
        <taxon>Piscinibacter</taxon>
    </lineage>
</organism>
<dbReference type="OrthoDB" id="9153420at2"/>
<dbReference type="InterPro" id="IPR036514">
    <property type="entry name" value="SGNH_hydro_sf"/>
</dbReference>
<dbReference type="STRING" id="946333.A4W93_23185"/>
<dbReference type="KEGG" id="rgu:A4W93_23185"/>
<evidence type="ECO:0000313" key="2">
    <source>
        <dbReference type="Proteomes" id="UP000193427"/>
    </source>
</evidence>
<dbReference type="RefSeq" id="WP_085752883.1">
    <property type="nucleotide sequence ID" value="NZ_BSPR01000018.1"/>
</dbReference>
<dbReference type="GO" id="GO:0016788">
    <property type="term" value="F:hydrolase activity, acting on ester bonds"/>
    <property type="evidence" value="ECO:0007669"/>
    <property type="project" value="UniProtKB-ARBA"/>
</dbReference>
<dbReference type="AlphaFoldDB" id="A0A1W6LEI4"/>
<keyword evidence="2" id="KW-1185">Reference proteome</keyword>
<dbReference type="Proteomes" id="UP000193427">
    <property type="component" value="Chromosome"/>
</dbReference>
<accession>A0A1W6LEI4</accession>
<dbReference type="Gene3D" id="3.40.50.1110">
    <property type="entry name" value="SGNH hydrolase"/>
    <property type="match status" value="1"/>
</dbReference>
<dbReference type="EMBL" id="CP015118">
    <property type="protein sequence ID" value="ARN22578.1"/>
    <property type="molecule type" value="Genomic_DNA"/>
</dbReference>
<sequence>MTLILKQIATLAASLLALYGIALAVTLVLVPGTDVGRQLDAGQARSSLFMTEPKYVFLARSSLDTTDDKVILLGASNMQVGFRQAQVQALVPGAEVHNLSVGGSNITQVSQIVDLVREVQSPEARRHNTYVIGLWYGLFADDSVRWHTDDRHAGDTDIDIERYRYGFYRRTEHGPEPLLPPDRLDTGVLLIHPYLVLDRTARDLTRSLRGFLNAKPKDITDDERNAVVLSEEQKQKYLAFWRDYMGNTKTLSEKPFETLQHTIDGILAEGGRVVLVDLPIPPWHAQGAVLASDYTRRTAPLFAQLQTRPGVTVVAAIDGPEADFSDEVHPKPRVTERWAQRLATAVTASTGVALTTRSASAQ</sequence>
<gene>
    <name evidence="1" type="ORF">A4W93_23185</name>
</gene>
<name>A0A1W6LEI4_9BURK</name>
<dbReference type="SUPFAM" id="SSF52266">
    <property type="entry name" value="SGNH hydrolase"/>
    <property type="match status" value="1"/>
</dbReference>
<proteinExistence type="predicted"/>
<protein>
    <submittedName>
        <fullName evidence="1">Uncharacterized protein</fullName>
    </submittedName>
</protein>
<reference evidence="1 2" key="1">
    <citation type="submission" date="2016-04" db="EMBL/GenBank/DDBJ databases">
        <title>Complete genome sequence of natural rubber-degrading, novel Gram-negative bacterium, Rhizobacter gummiphilus strain NS21.</title>
        <authorList>
            <person name="Tabata M."/>
            <person name="Kasai D."/>
            <person name="Fukuda M."/>
        </authorList>
    </citation>
    <scope>NUCLEOTIDE SEQUENCE [LARGE SCALE GENOMIC DNA]</scope>
    <source>
        <strain evidence="1 2">NS21</strain>
    </source>
</reference>